<dbReference type="Gene3D" id="3.40.50.1110">
    <property type="entry name" value="SGNH hydrolase"/>
    <property type="match status" value="1"/>
</dbReference>
<comment type="caution">
    <text evidence="2">The sequence shown here is derived from an EMBL/GenBank/DDBJ whole genome shotgun (WGS) entry which is preliminary data.</text>
</comment>
<evidence type="ECO:0000259" key="1">
    <source>
        <dbReference type="Pfam" id="PF13472"/>
    </source>
</evidence>
<feature type="domain" description="SGNH hydrolase-type esterase" evidence="1">
    <location>
        <begin position="35"/>
        <end position="240"/>
    </location>
</feature>
<protein>
    <recommendedName>
        <fullName evidence="1">SGNH hydrolase-type esterase domain-containing protein</fullName>
    </recommendedName>
</protein>
<dbReference type="GO" id="GO:0016788">
    <property type="term" value="F:hydrolase activity, acting on ester bonds"/>
    <property type="evidence" value="ECO:0007669"/>
    <property type="project" value="UniProtKB-ARBA"/>
</dbReference>
<evidence type="ECO:0000313" key="3">
    <source>
        <dbReference type="Proteomes" id="UP000288794"/>
    </source>
</evidence>
<dbReference type="SUPFAM" id="SSF52266">
    <property type="entry name" value="SGNH hydrolase"/>
    <property type="match status" value="1"/>
</dbReference>
<dbReference type="Pfam" id="PF13472">
    <property type="entry name" value="Lipase_GDSL_2"/>
    <property type="match status" value="1"/>
</dbReference>
<keyword evidence="3" id="KW-1185">Reference proteome</keyword>
<proteinExistence type="predicted"/>
<evidence type="ECO:0000313" key="2">
    <source>
        <dbReference type="EMBL" id="RWR00513.1"/>
    </source>
</evidence>
<dbReference type="CDD" id="cd00229">
    <property type="entry name" value="SGNH_hydrolase"/>
    <property type="match status" value="1"/>
</dbReference>
<dbReference type="PANTHER" id="PTHR30383">
    <property type="entry name" value="THIOESTERASE 1/PROTEASE 1/LYSOPHOSPHOLIPASE L1"/>
    <property type="match status" value="1"/>
</dbReference>
<dbReference type="Proteomes" id="UP000288794">
    <property type="component" value="Unassembled WGS sequence"/>
</dbReference>
<dbReference type="AlphaFoldDB" id="A0A443I902"/>
<dbReference type="InterPro" id="IPR036514">
    <property type="entry name" value="SGNH_hydro_sf"/>
</dbReference>
<gene>
    <name evidence="2" type="ORF">ED28_18680</name>
</gene>
<dbReference type="RefSeq" id="WP_128179528.1">
    <property type="nucleotide sequence ID" value="NZ_CP071409.1"/>
</dbReference>
<dbReference type="InterPro" id="IPR013830">
    <property type="entry name" value="SGNH_hydro"/>
</dbReference>
<reference evidence="2 3" key="1">
    <citation type="submission" date="2014-04" db="EMBL/GenBank/DDBJ databases">
        <title>Draft genome sequence of Pantoea beijingensis strain LMG 27579, an emerging pathogen to Pleurotus eryngii with potential industrial application.</title>
        <authorList>
            <person name="Xu F."/>
            <person name="Liu Y."/>
            <person name="Wang S."/>
            <person name="Yin Y."/>
            <person name="Ma Y."/>
            <person name="Zhao S."/>
            <person name="Rong C."/>
        </authorList>
    </citation>
    <scope>NUCLEOTIDE SEQUENCE [LARGE SCALE GENOMIC DNA]</scope>
    <source>
        <strain evidence="2 3">LMG 27579</strain>
    </source>
</reference>
<name>A0A443I902_9GAMM</name>
<accession>A0A443I902</accession>
<organism evidence="2 3">
    <name type="scientific">[Pantoea] beijingensis</name>
    <dbReference type="NCBI Taxonomy" id="1324864"/>
    <lineage>
        <taxon>Bacteria</taxon>
        <taxon>Pseudomonadati</taxon>
        <taxon>Pseudomonadota</taxon>
        <taxon>Gammaproteobacteria</taxon>
        <taxon>Enterobacterales</taxon>
        <taxon>Erwiniaceae</taxon>
        <taxon>Erwinia</taxon>
    </lineage>
</organism>
<sequence>MKVNVPHEGGSQGSFSSLSLVMAKMAAGNTVRIACFGDSTTDGQNTTGWVANPVDRQGNAVGNINHEATAMNAWPARLQTLLREMYHNNNIHIFNAGYSGKTLADGWAVNNFDRAVTDNPYYGVCDAVFIDFGLNDIPAAGSQIDDTLKQTTLLFDKIEATGALPVLLTSGPIFRSDSSGRRKSELELEINTVKKYLANKRNIPIIDKALMLKEWMELNADSVKWTIIQEDALHFGDSGHLAQASFIAAELYSGTFNIHERVQYFPFMDSRIDTPYGRSEFYNTPASRFPNLHLSASTVNARLGTALLTMWVKVNNGASGLIYHAVRNENISSKNTMFTQVINATENKPILKQPSPNQTFAASTSDIGSFPVVAANLNYGLYKIQITLPQENVTDGIFYGYFSIRPGWLATFSERQKIRTLPLYYHKVGSITGSRELFPQKLADRGDNFWGLGYGNSRSTLYFKASLSKGAAIGIMNVDGVKEDSDYETDRCIGLFRAPDNTLSLFWLIRHLSGVCSNVPLGTGFDCGSVYDDNEYEYKIVLERNADTVALSFYFGYNATTSSRSIIVTPGEELPFALGGAFGSTWSYRGNSTVKVSEAFLLEEKLPDTP</sequence>
<dbReference type="EMBL" id="JMEE01000047">
    <property type="protein sequence ID" value="RWR00513.1"/>
    <property type="molecule type" value="Genomic_DNA"/>
</dbReference>
<dbReference type="InterPro" id="IPR051532">
    <property type="entry name" value="Ester_Hydrolysis_Enzymes"/>
</dbReference>